<sequence length="15" mass="1815">MCLSTVKQKMWSIFL</sequence>
<organism evidence="1">
    <name type="scientific">Arundo donax</name>
    <name type="common">Giant reed</name>
    <name type="synonym">Donax arundinaceus</name>
    <dbReference type="NCBI Taxonomy" id="35708"/>
    <lineage>
        <taxon>Eukaryota</taxon>
        <taxon>Viridiplantae</taxon>
        <taxon>Streptophyta</taxon>
        <taxon>Embryophyta</taxon>
        <taxon>Tracheophyta</taxon>
        <taxon>Spermatophyta</taxon>
        <taxon>Magnoliopsida</taxon>
        <taxon>Liliopsida</taxon>
        <taxon>Poales</taxon>
        <taxon>Poaceae</taxon>
        <taxon>PACMAD clade</taxon>
        <taxon>Arundinoideae</taxon>
        <taxon>Arundineae</taxon>
        <taxon>Arundo</taxon>
    </lineage>
</organism>
<evidence type="ECO:0000313" key="1">
    <source>
        <dbReference type="EMBL" id="JAD86284.1"/>
    </source>
</evidence>
<reference evidence="1" key="2">
    <citation type="journal article" date="2015" name="Data Brief">
        <title>Shoot transcriptome of the giant reed, Arundo donax.</title>
        <authorList>
            <person name="Barrero R.A."/>
            <person name="Guerrero F.D."/>
            <person name="Moolhuijzen P."/>
            <person name="Goolsby J.A."/>
            <person name="Tidwell J."/>
            <person name="Bellgard S.E."/>
            <person name="Bellgard M.I."/>
        </authorList>
    </citation>
    <scope>NUCLEOTIDE SEQUENCE</scope>
    <source>
        <tissue evidence="1">Shoot tissue taken approximately 20 cm above the soil surface</tissue>
    </source>
</reference>
<proteinExistence type="predicted"/>
<protein>
    <submittedName>
        <fullName evidence="1">Uncharacterized protein</fullName>
    </submittedName>
</protein>
<accession>A0A0A9DCI0</accession>
<reference evidence="1" key="1">
    <citation type="submission" date="2014-09" db="EMBL/GenBank/DDBJ databases">
        <authorList>
            <person name="Magalhaes I.L.F."/>
            <person name="Oliveira U."/>
            <person name="Santos F.R."/>
            <person name="Vidigal T.H.D.A."/>
            <person name="Brescovit A.D."/>
            <person name="Santos A.J."/>
        </authorList>
    </citation>
    <scope>NUCLEOTIDE SEQUENCE</scope>
    <source>
        <tissue evidence="1">Shoot tissue taken approximately 20 cm above the soil surface</tissue>
    </source>
</reference>
<dbReference type="EMBL" id="GBRH01211611">
    <property type="protein sequence ID" value="JAD86284.1"/>
    <property type="molecule type" value="Transcribed_RNA"/>
</dbReference>
<name>A0A0A9DCI0_ARUDO</name>